<comment type="caution">
    <text evidence="3">The sequence shown here is derived from an EMBL/GenBank/DDBJ whole genome shotgun (WGS) entry which is preliminary data.</text>
</comment>
<feature type="domain" description="AMP-binding enzyme C-terminal" evidence="2">
    <location>
        <begin position="397"/>
        <end position="474"/>
    </location>
</feature>
<evidence type="ECO:0000259" key="1">
    <source>
        <dbReference type="Pfam" id="PF00501"/>
    </source>
</evidence>
<dbReference type="Gene3D" id="3.30.300.30">
    <property type="match status" value="1"/>
</dbReference>
<organism evidence="3 4">
    <name type="scientific">Nocardioides kongjuensis</name>
    <dbReference type="NCBI Taxonomy" id="349522"/>
    <lineage>
        <taxon>Bacteria</taxon>
        <taxon>Bacillati</taxon>
        <taxon>Actinomycetota</taxon>
        <taxon>Actinomycetes</taxon>
        <taxon>Propionibacteriales</taxon>
        <taxon>Nocardioidaceae</taxon>
        <taxon>Nocardioides</taxon>
    </lineage>
</organism>
<dbReference type="AlphaFoldDB" id="A0A852RAV1"/>
<dbReference type="RefSeq" id="WP_179728289.1">
    <property type="nucleotide sequence ID" value="NZ_BAABEF010000001.1"/>
</dbReference>
<dbReference type="Pfam" id="PF13193">
    <property type="entry name" value="AMP-binding_C"/>
    <property type="match status" value="1"/>
</dbReference>
<dbReference type="Gene3D" id="3.40.50.12780">
    <property type="entry name" value="N-terminal domain of ligase-like"/>
    <property type="match status" value="1"/>
</dbReference>
<dbReference type="InterPro" id="IPR045851">
    <property type="entry name" value="AMP-bd_C_sf"/>
</dbReference>
<keyword evidence="3" id="KW-0436">Ligase</keyword>
<protein>
    <submittedName>
        <fullName evidence="3">Acyl-CoA synthetase (AMP-forming)/AMP-acid ligase II</fullName>
    </submittedName>
</protein>
<evidence type="ECO:0000313" key="3">
    <source>
        <dbReference type="EMBL" id="NYD32063.1"/>
    </source>
</evidence>
<dbReference type="InterPro" id="IPR050237">
    <property type="entry name" value="ATP-dep_AMP-bd_enzyme"/>
</dbReference>
<dbReference type="InterPro" id="IPR000873">
    <property type="entry name" value="AMP-dep_synth/lig_dom"/>
</dbReference>
<dbReference type="PANTHER" id="PTHR43767:SF1">
    <property type="entry name" value="NONRIBOSOMAL PEPTIDE SYNTHASE PES1 (EUROFUNG)-RELATED"/>
    <property type="match status" value="1"/>
</dbReference>
<dbReference type="GO" id="GO:0016878">
    <property type="term" value="F:acid-thiol ligase activity"/>
    <property type="evidence" value="ECO:0007669"/>
    <property type="project" value="UniProtKB-ARBA"/>
</dbReference>
<evidence type="ECO:0000313" key="4">
    <source>
        <dbReference type="Proteomes" id="UP000582231"/>
    </source>
</evidence>
<dbReference type="PANTHER" id="PTHR43767">
    <property type="entry name" value="LONG-CHAIN-FATTY-ACID--COA LIGASE"/>
    <property type="match status" value="1"/>
</dbReference>
<proteinExistence type="predicted"/>
<dbReference type="InterPro" id="IPR025110">
    <property type="entry name" value="AMP-bd_C"/>
</dbReference>
<dbReference type="InterPro" id="IPR042099">
    <property type="entry name" value="ANL_N_sf"/>
</dbReference>
<dbReference type="Pfam" id="PF00501">
    <property type="entry name" value="AMP-binding"/>
    <property type="match status" value="1"/>
</dbReference>
<name>A0A852RAV1_9ACTN</name>
<dbReference type="EMBL" id="JACCBF010000001">
    <property type="protein sequence ID" value="NYD32063.1"/>
    <property type="molecule type" value="Genomic_DNA"/>
</dbReference>
<reference evidence="3 4" key="1">
    <citation type="submission" date="2020-07" db="EMBL/GenBank/DDBJ databases">
        <title>Sequencing the genomes of 1000 actinobacteria strains.</title>
        <authorList>
            <person name="Klenk H.-P."/>
        </authorList>
    </citation>
    <scope>NUCLEOTIDE SEQUENCE [LARGE SCALE GENOMIC DNA]</scope>
    <source>
        <strain evidence="3 4">DSM 19082</strain>
    </source>
</reference>
<keyword evidence="4" id="KW-1185">Reference proteome</keyword>
<gene>
    <name evidence="3" type="ORF">BJ958_003609</name>
</gene>
<feature type="domain" description="AMP-dependent synthetase/ligase" evidence="1">
    <location>
        <begin position="11"/>
        <end position="352"/>
    </location>
</feature>
<accession>A0A852RAV1</accession>
<evidence type="ECO:0000259" key="2">
    <source>
        <dbReference type="Pfam" id="PF13193"/>
    </source>
</evidence>
<dbReference type="SUPFAM" id="SSF56801">
    <property type="entry name" value="Acetyl-CoA synthetase-like"/>
    <property type="match status" value="1"/>
</dbReference>
<dbReference type="Proteomes" id="UP000582231">
    <property type="component" value="Unassembled WGS sequence"/>
</dbReference>
<sequence length="495" mass="51258">MLASLAELWFDRARTHPDDPAVDDGRGWLTWAELLPRARAVGAALAEAGVGPGDVVVLQARNTVEWVLVAAGVHLLGATLAPLGAEEPVASRQEYAARVGARVVVAEVPVAGELDLGLACPPHPVPTGREIDLESADPRGVRSPGPAVVLATSGTAGHRSTVPMDHDVLVRLYGDVAVMLDVGRGDRLLGVVPLAHSFGFNGLLVLALLTGASLRLVPERDPRALPGLVRESGATIVAGPPALLHDLAGAVLGGDGLGPQVRLFMTGATEVRPDALLPLADRAGIPRVSSGYGLTQTCGTVAICPDIGRLADAGHAPMTVVPGVEVVVVDALGSPVPPGARGRVLTRGYQVAVPTDADGWLVTGDEGHLHPDGTLCITGRVDDQLVVSGFNVDPVRVEQALARSPYVAQVAVVGVPDPRRGHRLVAVAVPAEGVDADGRNDAAVLAQARAVLAGYEVPDTVVWMDALPHTTTGKLSRATVRRMLAEHLGDHDQED</sequence>